<organism evidence="3 4">
    <name type="scientific">Haloquadratum walsbyi (strain DSM 16790 / HBSQ001)</name>
    <dbReference type="NCBI Taxonomy" id="362976"/>
    <lineage>
        <taxon>Archaea</taxon>
        <taxon>Methanobacteriati</taxon>
        <taxon>Methanobacteriota</taxon>
        <taxon>Stenosarchaea group</taxon>
        <taxon>Halobacteria</taxon>
        <taxon>Halobacteriales</taxon>
        <taxon>Haloferacaceae</taxon>
        <taxon>Haloquadratum</taxon>
    </lineage>
</organism>
<dbReference type="Gene3D" id="1.10.10.2830">
    <property type="match status" value="1"/>
</dbReference>
<evidence type="ECO:0000313" key="3">
    <source>
        <dbReference type="EMBL" id="CAJ51242.1"/>
    </source>
</evidence>
<gene>
    <name evidence="3" type="ordered locus">HQ_1112A</name>
</gene>
<dbReference type="HOGENOM" id="CLU_843611_0_0_2"/>
<feature type="compositionally biased region" description="Polar residues" evidence="1">
    <location>
        <begin position="20"/>
        <end position="30"/>
    </location>
</feature>
<evidence type="ECO:0000259" key="2">
    <source>
        <dbReference type="Pfam" id="PF23433"/>
    </source>
</evidence>
<protein>
    <recommendedName>
        <fullName evidence="2">DUF7119 domain-containing protein</fullName>
    </recommendedName>
</protein>
<dbReference type="AlphaFoldDB" id="Q18DU0"/>
<dbReference type="Proteomes" id="UP000001975">
    <property type="component" value="Chromosome"/>
</dbReference>
<name>Q18DU0_HALWD</name>
<sequence length="329" mass="35792">MELLPDGRLSICEMSEDNYDSSGKLSNRLDSVSRHRSEREFDINSDIDTNIDVGPESDETKIQATCLITITDTDTDTDTDISLTMTHNNSNIDNNDSAPSFTQLRSDGGDPSVRPPADREEPVGEPVVRSDPAITGQRAREAVEFDPTDPASITSAAQTVRAFSENTVGADDNVYILRGAAACAALVRGVGSYKQAVERAGGDVSISFVRKWARVHDLPQAIRRHVARGDIAPTAAKHIARVSGLDRLDLAWAVIDADLTVREVRRIASEVDNDTTAAEALAERGITVGSIELSLPIPLYRELRRRASVENRPPGQIVSNTLEDIFKTD</sequence>
<feature type="compositionally biased region" description="Polar residues" evidence="1">
    <location>
        <begin position="87"/>
        <end position="105"/>
    </location>
</feature>
<evidence type="ECO:0000256" key="1">
    <source>
        <dbReference type="SAM" id="MobiDB-lite"/>
    </source>
</evidence>
<proteinExistence type="predicted"/>
<accession>Q18DU0</accession>
<evidence type="ECO:0000313" key="4">
    <source>
        <dbReference type="Proteomes" id="UP000001975"/>
    </source>
</evidence>
<dbReference type="EMBL" id="AM180088">
    <property type="protein sequence ID" value="CAJ51242.1"/>
    <property type="molecule type" value="Genomic_DNA"/>
</dbReference>
<feature type="domain" description="DUF7119" evidence="2">
    <location>
        <begin position="146"/>
        <end position="286"/>
    </location>
</feature>
<dbReference type="SUPFAM" id="SSF109709">
    <property type="entry name" value="KorB DNA-binding domain-like"/>
    <property type="match status" value="1"/>
</dbReference>
<dbReference type="Pfam" id="PF23433">
    <property type="entry name" value="DUF7119"/>
    <property type="match status" value="1"/>
</dbReference>
<feature type="region of interest" description="Disordered" evidence="1">
    <location>
        <begin position="17"/>
        <end position="36"/>
    </location>
</feature>
<reference evidence="3 4" key="1">
    <citation type="journal article" date="2006" name="BMC Genomics">
        <title>The genome of the square archaeon Haloquadratum walsbyi: life at the limits of water activity.</title>
        <authorList>
            <person name="Bolhuis H.H."/>
            <person name="Palm P.P."/>
            <person name="Wende A.W."/>
            <person name="Falb M.M."/>
            <person name="Rampp M.M."/>
            <person name="Rodriguez-Valera F.F."/>
            <person name="Pfeiffer F.F."/>
            <person name="Oesterhelt D.D."/>
        </authorList>
    </citation>
    <scope>NUCLEOTIDE SEQUENCE [LARGE SCALE GENOMIC DNA]</scope>
    <source>
        <strain evidence="4">DSM 16790 / HBSQ001</strain>
    </source>
</reference>
<dbReference type="KEGG" id="hwa:HQ_1112A"/>
<keyword evidence="4" id="KW-1185">Reference proteome</keyword>
<dbReference type="InterPro" id="IPR055543">
    <property type="entry name" value="DUF7119"/>
</dbReference>
<dbReference type="STRING" id="362976.HQ_1112A"/>
<feature type="region of interest" description="Disordered" evidence="1">
    <location>
        <begin position="87"/>
        <end position="129"/>
    </location>
</feature>
<dbReference type="eggNOG" id="arCOG06352">
    <property type="taxonomic scope" value="Archaea"/>
</dbReference>